<dbReference type="RefSeq" id="WP_024460273.1">
    <property type="nucleotide sequence ID" value="NZ_JBHYFO010000002.1"/>
</dbReference>
<dbReference type="Proteomes" id="UP000273643">
    <property type="component" value="Unassembled WGS sequence"/>
</dbReference>
<comment type="caution">
    <text evidence="1">The sequence shown here is derived from an EMBL/GenBank/DDBJ whole genome shotgun (WGS) entry which is preliminary data.</text>
</comment>
<gene>
    <name evidence="1" type="ORF">EDC38_0857</name>
</gene>
<dbReference type="PANTHER" id="PTHR35175">
    <property type="entry name" value="DUF1289 DOMAIN-CONTAINING PROTEIN"/>
    <property type="match status" value="1"/>
</dbReference>
<evidence type="ECO:0000313" key="2">
    <source>
        <dbReference type="Proteomes" id="UP000273643"/>
    </source>
</evidence>
<protein>
    <submittedName>
        <fullName evidence="1">Uncharacterized protein</fullName>
    </submittedName>
</protein>
<dbReference type="InterPro" id="IPR010710">
    <property type="entry name" value="DUF1289"/>
</dbReference>
<dbReference type="AlphaFoldDB" id="A0A3N1P611"/>
<evidence type="ECO:0000313" key="1">
    <source>
        <dbReference type="EMBL" id="ROQ20256.1"/>
    </source>
</evidence>
<accession>A0A3N1P611</accession>
<keyword evidence="2" id="KW-1185">Reference proteome</keyword>
<reference evidence="1 2" key="1">
    <citation type="submission" date="2018-11" db="EMBL/GenBank/DDBJ databases">
        <title>Genomic Encyclopedia of Type Strains, Phase IV (KMG-IV): sequencing the most valuable type-strain genomes for metagenomic binning, comparative biology and taxonomic classification.</title>
        <authorList>
            <person name="Goeker M."/>
        </authorList>
    </citation>
    <scope>NUCLEOTIDE SEQUENCE [LARGE SCALE GENOMIC DNA]</scope>
    <source>
        <strain evidence="1 2">DSM 16974</strain>
    </source>
</reference>
<name>A0A3N1P611_9GAMM</name>
<dbReference type="EMBL" id="RJUK01000001">
    <property type="protein sequence ID" value="ROQ20256.1"/>
    <property type="molecule type" value="Genomic_DNA"/>
</dbReference>
<organism evidence="1 2">
    <name type="scientific">Marinimicrobium koreense</name>
    <dbReference type="NCBI Taxonomy" id="306545"/>
    <lineage>
        <taxon>Bacteria</taxon>
        <taxon>Pseudomonadati</taxon>
        <taxon>Pseudomonadota</taxon>
        <taxon>Gammaproteobacteria</taxon>
        <taxon>Cellvibrionales</taxon>
        <taxon>Cellvibrionaceae</taxon>
        <taxon>Marinimicrobium</taxon>
    </lineage>
</organism>
<dbReference type="Pfam" id="PF06945">
    <property type="entry name" value="DUF1289"/>
    <property type="match status" value="1"/>
</dbReference>
<dbReference type="OrthoDB" id="5296987at2"/>
<proteinExistence type="predicted"/>
<dbReference type="PANTHER" id="PTHR35175:SF1">
    <property type="entry name" value="OXIDOREDUCTASE"/>
    <property type="match status" value="1"/>
</dbReference>
<sequence>MAVFKRVKTPCVGVCSTGIGDSVCRGCKRFAHEVIDWNAYDQEQRYIIVKRLEAFLTQVVAARFEILDEAVLHEQIRHQQVRFNEDRDPHCWIFDLLKAGASQIREPAHYGLRVRPEWRAYSLPELRDQIDHDYYELSCAHYERYIAPGLAADAMQKAAQNT</sequence>